<dbReference type="InterPro" id="IPR035986">
    <property type="entry name" value="PKD_dom_sf"/>
</dbReference>
<dbReference type="CDD" id="cd00146">
    <property type="entry name" value="PKD"/>
    <property type="match status" value="1"/>
</dbReference>
<protein>
    <recommendedName>
        <fullName evidence="2">PKD domain-containing protein</fullName>
    </recommendedName>
</protein>
<evidence type="ECO:0000256" key="1">
    <source>
        <dbReference type="SAM" id="SignalP"/>
    </source>
</evidence>
<dbReference type="Gene3D" id="2.60.40.10">
    <property type="entry name" value="Immunoglobulins"/>
    <property type="match status" value="3"/>
</dbReference>
<dbReference type="EMBL" id="MFES01000003">
    <property type="protein sequence ID" value="OGE86338.1"/>
    <property type="molecule type" value="Genomic_DNA"/>
</dbReference>
<keyword evidence="1" id="KW-0732">Signal</keyword>
<feature type="domain" description="PKD" evidence="2">
    <location>
        <begin position="378"/>
        <end position="447"/>
    </location>
</feature>
<dbReference type="STRING" id="1817832.A3J48_02465"/>
<reference evidence="3 4" key="1">
    <citation type="journal article" date="2016" name="Nat. Commun.">
        <title>Thousands of microbial genomes shed light on interconnected biogeochemical processes in an aquifer system.</title>
        <authorList>
            <person name="Anantharaman K."/>
            <person name="Brown C.T."/>
            <person name="Hug L.A."/>
            <person name="Sharon I."/>
            <person name="Castelle C.J."/>
            <person name="Probst A.J."/>
            <person name="Thomas B.C."/>
            <person name="Singh A."/>
            <person name="Wilkins M.J."/>
            <person name="Karaoz U."/>
            <person name="Brodie E.L."/>
            <person name="Williams K.H."/>
            <person name="Hubbard S.S."/>
            <person name="Banfield J.F."/>
        </authorList>
    </citation>
    <scope>NUCLEOTIDE SEQUENCE [LARGE SCALE GENOMIC DNA]</scope>
</reference>
<organism evidence="3 4">
    <name type="scientific">Candidatus Doudnabacteria bacterium RIFCSPHIGHO2_02_FULL_46_11</name>
    <dbReference type="NCBI Taxonomy" id="1817832"/>
    <lineage>
        <taxon>Bacteria</taxon>
        <taxon>Candidatus Doudnaibacteriota</taxon>
    </lineage>
</organism>
<feature type="signal peptide" evidence="1">
    <location>
        <begin position="1"/>
        <end position="26"/>
    </location>
</feature>
<dbReference type="InterPro" id="IPR013783">
    <property type="entry name" value="Ig-like_fold"/>
</dbReference>
<dbReference type="SUPFAM" id="SSF49299">
    <property type="entry name" value="PKD domain"/>
    <property type="match status" value="1"/>
</dbReference>
<accession>A0A1F5P8X5</accession>
<sequence length="638" mass="68399">MKKLISQLLIAALMFSGFIFIKPAQAAGAISISPTYLPNAMAGQYYSTDITFTYEGQYALNAYFTGLPAGITTGSASSPNTTIGILPGIQKYVSIRGTPTQAGSYNISLTLEEGPGTNQVTKWFNFIVGVPASVDISTQSLPDGKVGTYYSAPINFAYNGSIALNAYFYGLPPGLTTGGASSPSSVIGILYGGAIYLTGTPTQAGTYSVSLTFEDGGHLLYTKYYTIKINENTSQQYNITPLTSSLPDATVGNYYLANFDYRYYGPGALDVVLQSLPVGIGFGDGKSILTGLLTPGTGEGRFTLIGTPTQGGTYNIYVVIRDPGCIGTSATNVCDTVGYAGYLTLKVKEASTAYTLSEPVITGPTSVNMGQSNLYNAIAYGKSSASNPGYYINYTYDWGDGSPKASKAIESGYSIYHSWQTPGTYIVTVTATDSLGKSSSKSIEVKVFSTIFGKSTNPEVQPKEGDLINDNGTIYKIEYNLRKPFNSAGIFKSRGYSFDKVRPATETDRALMVGEKVTPKDGALVNDRGTIYYIDEGYKRPFNLASTFLGFGYKFSNAISADVSFMGTGSALTNTNERHPRGSVVVDNGTVYYIGKDIRYPHPTPEVFLSWGNKWEDLVPANQHDLALPLGPTMEVKK</sequence>
<name>A0A1F5P8X5_9BACT</name>
<dbReference type="InterPro" id="IPR000601">
    <property type="entry name" value="PKD_dom"/>
</dbReference>
<proteinExistence type="predicted"/>
<feature type="chain" id="PRO_5009520367" description="PKD domain-containing protein" evidence="1">
    <location>
        <begin position="27"/>
        <end position="638"/>
    </location>
</feature>
<evidence type="ECO:0000259" key="2">
    <source>
        <dbReference type="PROSITE" id="PS50093"/>
    </source>
</evidence>
<evidence type="ECO:0000313" key="4">
    <source>
        <dbReference type="Proteomes" id="UP000176786"/>
    </source>
</evidence>
<comment type="caution">
    <text evidence="3">The sequence shown here is derived from an EMBL/GenBank/DDBJ whole genome shotgun (WGS) entry which is preliminary data.</text>
</comment>
<dbReference type="Pfam" id="PF18911">
    <property type="entry name" value="PKD_4"/>
    <property type="match status" value="1"/>
</dbReference>
<evidence type="ECO:0000313" key="3">
    <source>
        <dbReference type="EMBL" id="OGE86338.1"/>
    </source>
</evidence>
<gene>
    <name evidence="3" type="ORF">A3J48_02465</name>
</gene>
<dbReference type="PROSITE" id="PS50093">
    <property type="entry name" value="PKD"/>
    <property type="match status" value="1"/>
</dbReference>
<dbReference type="AlphaFoldDB" id="A0A1F5P8X5"/>
<dbReference type="Proteomes" id="UP000176786">
    <property type="component" value="Unassembled WGS sequence"/>
</dbReference>